<accession>A0A0G1GX87</accession>
<dbReference type="AlphaFoldDB" id="A0A0G1GX87"/>
<name>A0A0G1GX87_9BACT</name>
<sequence length="273" mass="31247">MQRKFEQEQGEAGVPECPRFQEELHTYLRYGQKDYTYRSGLPHVSEEHVRDLALGAGHTLLALGGLGSGGWTDLRQDKRCPNDPIARFPLIFHIPMFGLRKDVWYDGVRAVRRIVEHQPPDLPEGQDPLRNGVLEKIRQFALLKEQLRQAGKRGFSFGTWSFDWVDTSMSFFLNPFDQEKHSSGRFSLIELEQWLNDDQSCPVLKENQEALRAVAITFDAVKDYPRMYRDDLGLAAARLQADPGDHTNRRLLTIGLMGCPFPDLVEEFSASLK</sequence>
<proteinExistence type="predicted"/>
<gene>
    <name evidence="1" type="ORF">UW22_C0005G0002</name>
</gene>
<dbReference type="Proteomes" id="UP000034617">
    <property type="component" value="Unassembled WGS sequence"/>
</dbReference>
<reference evidence="1 2" key="1">
    <citation type="journal article" date="2015" name="Nature">
        <title>rRNA introns, odd ribosomes, and small enigmatic genomes across a large radiation of phyla.</title>
        <authorList>
            <person name="Brown C.T."/>
            <person name="Hug L.A."/>
            <person name="Thomas B.C."/>
            <person name="Sharon I."/>
            <person name="Castelle C.J."/>
            <person name="Singh A."/>
            <person name="Wilkins M.J."/>
            <person name="Williams K.H."/>
            <person name="Banfield J.F."/>
        </authorList>
    </citation>
    <scope>NUCLEOTIDE SEQUENCE [LARGE SCALE GENOMIC DNA]</scope>
</reference>
<comment type="caution">
    <text evidence="1">The sequence shown here is derived from an EMBL/GenBank/DDBJ whole genome shotgun (WGS) entry which is preliminary data.</text>
</comment>
<dbReference type="EMBL" id="LCHM01000005">
    <property type="protein sequence ID" value="KKT38828.1"/>
    <property type="molecule type" value="Genomic_DNA"/>
</dbReference>
<evidence type="ECO:0000313" key="1">
    <source>
        <dbReference type="EMBL" id="KKT38828.1"/>
    </source>
</evidence>
<protein>
    <submittedName>
        <fullName evidence="1">Uncharacterized protein</fullName>
    </submittedName>
</protein>
<evidence type="ECO:0000313" key="2">
    <source>
        <dbReference type="Proteomes" id="UP000034617"/>
    </source>
</evidence>
<organism evidence="1 2">
    <name type="scientific">Candidatus Gottesmanbacteria bacterium GW2011_GWB1_44_11c</name>
    <dbReference type="NCBI Taxonomy" id="1618447"/>
    <lineage>
        <taxon>Bacteria</taxon>
        <taxon>Candidatus Gottesmaniibacteriota</taxon>
    </lineage>
</organism>